<reference evidence="1" key="1">
    <citation type="journal article" date="2021" name="Microb. Physiol.">
        <title>Proteogenomic Insights into the Physiology of Marine, Sulfate-Reducing, Filamentous Desulfonema limicola and Desulfonema magnum.</title>
        <authorList>
            <person name="Schnaars V."/>
            <person name="Wohlbrand L."/>
            <person name="Scheve S."/>
            <person name="Hinrichs C."/>
            <person name="Reinhardt R."/>
            <person name="Rabus R."/>
        </authorList>
    </citation>
    <scope>NUCLEOTIDE SEQUENCE</scope>
    <source>
        <strain evidence="1">4be13</strain>
    </source>
</reference>
<proteinExistence type="predicted"/>
<evidence type="ECO:0000313" key="1">
    <source>
        <dbReference type="EMBL" id="QTA84955.1"/>
    </source>
</evidence>
<sequence length="41" mass="4710">MLKIKGFSKSQENLQKFSEIDNFLFIKAFFAKGGRIDGENL</sequence>
<dbReference type="EMBL" id="CP061800">
    <property type="protein sequence ID" value="QTA84955.1"/>
    <property type="molecule type" value="Genomic_DNA"/>
</dbReference>
<gene>
    <name evidence="1" type="ORF">dnm_009590</name>
</gene>
<keyword evidence="2" id="KW-1185">Reference proteome</keyword>
<evidence type="ECO:0000313" key="2">
    <source>
        <dbReference type="Proteomes" id="UP000663722"/>
    </source>
</evidence>
<organism evidence="1 2">
    <name type="scientific">Desulfonema magnum</name>
    <dbReference type="NCBI Taxonomy" id="45655"/>
    <lineage>
        <taxon>Bacteria</taxon>
        <taxon>Pseudomonadati</taxon>
        <taxon>Thermodesulfobacteriota</taxon>
        <taxon>Desulfobacteria</taxon>
        <taxon>Desulfobacterales</taxon>
        <taxon>Desulfococcaceae</taxon>
        <taxon>Desulfonema</taxon>
    </lineage>
</organism>
<name>A0A975BH54_9BACT</name>
<accession>A0A975BH54</accession>
<protein>
    <submittedName>
        <fullName evidence="1">Uncharacterized protein</fullName>
    </submittedName>
</protein>
<dbReference type="Proteomes" id="UP000663722">
    <property type="component" value="Chromosome"/>
</dbReference>
<dbReference type="AlphaFoldDB" id="A0A975BH54"/>
<dbReference type="KEGG" id="dmm:dnm_009590"/>